<evidence type="ECO:0000259" key="2">
    <source>
        <dbReference type="Pfam" id="PF09335"/>
    </source>
</evidence>
<sequence length="184" mass="19876">MVDSSVIPIPLPGSTDLVLLLLAAFRSQSIASPIIFASCAFAGSVIGGYTTWAAGKKGGEAALDRLGKGRFVRRVQGWVKRNGMLSVALASLLPPPVPLMPFLLAAGALGLSRGRYLISYCIARAVRYGAVAWLGYKYGRQVINFWQEDLKGWSTPILVAYISLLVLGALYGIWNYRRGNKKGK</sequence>
<dbReference type="AlphaFoldDB" id="A0AAU7DDD6"/>
<dbReference type="PANTHER" id="PTHR42709:SF11">
    <property type="entry name" value="DEDA FAMILY PROTEIN"/>
    <property type="match status" value="1"/>
</dbReference>
<dbReference type="InterPro" id="IPR032816">
    <property type="entry name" value="VTT_dom"/>
</dbReference>
<protein>
    <submittedName>
        <fullName evidence="3">VTT domain-containing protein</fullName>
    </submittedName>
</protein>
<feature type="transmembrane region" description="Helical" evidence="1">
    <location>
        <begin position="83"/>
        <end position="105"/>
    </location>
</feature>
<evidence type="ECO:0000313" key="3">
    <source>
        <dbReference type="EMBL" id="XBH15670.1"/>
    </source>
</evidence>
<dbReference type="GO" id="GO:0005886">
    <property type="term" value="C:plasma membrane"/>
    <property type="evidence" value="ECO:0007669"/>
    <property type="project" value="TreeGrafter"/>
</dbReference>
<feature type="domain" description="VTT" evidence="2">
    <location>
        <begin position="27"/>
        <end position="136"/>
    </location>
</feature>
<keyword evidence="1" id="KW-0472">Membrane</keyword>
<keyword evidence="1" id="KW-1133">Transmembrane helix</keyword>
<evidence type="ECO:0000256" key="1">
    <source>
        <dbReference type="SAM" id="Phobius"/>
    </source>
</evidence>
<reference evidence="3" key="1">
    <citation type="submission" date="2023-03" db="EMBL/GenBank/DDBJ databases">
        <title>Edaphobacter sp.</title>
        <authorList>
            <person name="Huber K.J."/>
            <person name="Papendorf J."/>
            <person name="Pilke C."/>
            <person name="Bunk B."/>
            <person name="Sproeer C."/>
            <person name="Pester M."/>
        </authorList>
    </citation>
    <scope>NUCLEOTIDE SEQUENCE</scope>
    <source>
        <strain evidence="3">DSM 110680</strain>
    </source>
</reference>
<dbReference type="PANTHER" id="PTHR42709">
    <property type="entry name" value="ALKALINE PHOSPHATASE LIKE PROTEIN"/>
    <property type="match status" value="1"/>
</dbReference>
<gene>
    <name evidence="3" type="ORF">P8935_13935</name>
</gene>
<dbReference type="InterPro" id="IPR051311">
    <property type="entry name" value="DedA_domain"/>
</dbReference>
<organism evidence="3">
    <name type="scientific">Telmatobacter sp. DSM 110680</name>
    <dbReference type="NCBI Taxonomy" id="3036704"/>
    <lineage>
        <taxon>Bacteria</taxon>
        <taxon>Pseudomonadati</taxon>
        <taxon>Acidobacteriota</taxon>
        <taxon>Terriglobia</taxon>
        <taxon>Terriglobales</taxon>
        <taxon>Acidobacteriaceae</taxon>
        <taxon>Telmatobacter</taxon>
    </lineage>
</organism>
<accession>A0AAU7DDD6</accession>
<feature type="transmembrane region" description="Helical" evidence="1">
    <location>
        <begin position="156"/>
        <end position="174"/>
    </location>
</feature>
<dbReference type="EMBL" id="CP121196">
    <property type="protein sequence ID" value="XBH15670.1"/>
    <property type="molecule type" value="Genomic_DNA"/>
</dbReference>
<feature type="transmembrane region" description="Helical" evidence="1">
    <location>
        <begin position="34"/>
        <end position="55"/>
    </location>
</feature>
<keyword evidence="1" id="KW-0812">Transmembrane</keyword>
<proteinExistence type="predicted"/>
<dbReference type="RefSeq" id="WP_348260904.1">
    <property type="nucleotide sequence ID" value="NZ_CP121196.1"/>
</dbReference>
<dbReference type="Pfam" id="PF09335">
    <property type="entry name" value="VTT_dom"/>
    <property type="match status" value="1"/>
</dbReference>
<name>A0AAU7DDD6_9BACT</name>